<dbReference type="AlphaFoldDB" id="A0A6J4VQQ1"/>
<protein>
    <submittedName>
        <fullName evidence="1">Uncharacterized protein</fullName>
    </submittedName>
</protein>
<reference evidence="1" key="1">
    <citation type="submission" date="2020-02" db="EMBL/GenBank/DDBJ databases">
        <authorList>
            <person name="Meier V. D."/>
        </authorList>
    </citation>
    <scope>NUCLEOTIDE SEQUENCE</scope>
    <source>
        <strain evidence="1">AVDCRST_MAG81</strain>
    </source>
</reference>
<organism evidence="1">
    <name type="scientific">uncultured Synechococcales cyanobacterium</name>
    <dbReference type="NCBI Taxonomy" id="1936017"/>
    <lineage>
        <taxon>Bacteria</taxon>
        <taxon>Bacillati</taxon>
        <taxon>Cyanobacteriota</taxon>
        <taxon>Cyanophyceae</taxon>
        <taxon>Synechococcales</taxon>
        <taxon>environmental samples</taxon>
    </lineage>
</organism>
<accession>A0A6J4VQQ1</accession>
<name>A0A6J4VQQ1_9CYAN</name>
<sequence>MEDLSKELTVAQKHGPWTIQELSQKYQNLFVHISEDQVLQPDGNLGRTT</sequence>
<evidence type="ECO:0000313" key="1">
    <source>
        <dbReference type="EMBL" id="CAA9586370.1"/>
    </source>
</evidence>
<proteinExistence type="predicted"/>
<gene>
    <name evidence="1" type="ORF">AVDCRST_MAG81-3850</name>
</gene>
<dbReference type="EMBL" id="CADCWO010000203">
    <property type="protein sequence ID" value="CAA9586370.1"/>
    <property type="molecule type" value="Genomic_DNA"/>
</dbReference>